<dbReference type="Pfam" id="PF18180">
    <property type="entry name" value="LD_cluster3"/>
    <property type="match status" value="1"/>
</dbReference>
<dbReference type="InterPro" id="IPR041197">
    <property type="entry name" value="LD_cluster3"/>
</dbReference>
<evidence type="ECO:0000313" key="2">
    <source>
        <dbReference type="EMBL" id="VFJ50108.1"/>
    </source>
</evidence>
<evidence type="ECO:0000313" key="3">
    <source>
        <dbReference type="EMBL" id="VFK08658.1"/>
    </source>
</evidence>
<name>A0A450RVE1_9GAMM</name>
<dbReference type="EMBL" id="CAADFL010000077">
    <property type="protein sequence ID" value="VFK08658.1"/>
    <property type="molecule type" value="Genomic_DNA"/>
</dbReference>
<reference evidence="1" key="1">
    <citation type="submission" date="2019-02" db="EMBL/GenBank/DDBJ databases">
        <authorList>
            <person name="Gruber-Vodicka R. H."/>
            <person name="Seah K. B. B."/>
        </authorList>
    </citation>
    <scope>NUCLEOTIDE SEQUENCE</scope>
    <source>
        <strain evidence="1">BECK_BZ163</strain>
        <strain evidence="3">BECK_BZ164</strain>
        <strain evidence="2">BECK_BZ165</strain>
    </source>
</reference>
<dbReference type="EMBL" id="CAADEZ010000005">
    <property type="protein sequence ID" value="VFJ43156.1"/>
    <property type="molecule type" value="Genomic_DNA"/>
</dbReference>
<proteinExistence type="predicted"/>
<protein>
    <submittedName>
        <fullName evidence="1">Uncharacterized protein</fullName>
    </submittedName>
</protein>
<evidence type="ECO:0000313" key="1">
    <source>
        <dbReference type="EMBL" id="VFJ43156.1"/>
    </source>
</evidence>
<accession>A0A450RVE1</accession>
<dbReference type="AlphaFoldDB" id="A0A450RVE1"/>
<gene>
    <name evidence="1" type="ORF">BECKFM1743A_GA0114220_1000511</name>
    <name evidence="3" type="ORF">BECKFM1743B_GA0114221_100775</name>
    <name evidence="2" type="ORF">BECKFM1743C_GA0114222_100805</name>
</gene>
<organism evidence="1">
    <name type="scientific">Candidatus Kentrum sp. FM</name>
    <dbReference type="NCBI Taxonomy" id="2126340"/>
    <lineage>
        <taxon>Bacteria</taxon>
        <taxon>Pseudomonadati</taxon>
        <taxon>Pseudomonadota</taxon>
        <taxon>Gammaproteobacteria</taxon>
        <taxon>Candidatus Kentrum</taxon>
    </lineage>
</organism>
<sequence length="203" mass="22596">MDAIFLSASVPVPGRGDYHKSADPFLIQYAVRELVVAMIRDWKIVWGGHPAITPMILAICQDLAIDYSNAVVLYQSRFFEDRFPQENKHFGNIVLVDAVPGDREASLLRMREQMLSRQDLRAAVFIGGMEGVEVEYALFTRFHPHAKALPVAAPGGAALHLAERLDGYDEHGSHRVDFARLFRTELGLPVASSITNTSGNYDK</sequence>
<dbReference type="EMBL" id="CAADFA010000080">
    <property type="protein sequence ID" value="VFJ50108.1"/>
    <property type="molecule type" value="Genomic_DNA"/>
</dbReference>